<feature type="transmembrane region" description="Helical" evidence="2">
    <location>
        <begin position="74"/>
        <end position="95"/>
    </location>
</feature>
<organism evidence="3 4">
    <name type="scientific">Lodderomyces elongisporus (strain ATCC 11503 / CBS 2605 / JCM 1781 / NBRC 1676 / NRRL YB-4239)</name>
    <name type="common">Yeast</name>
    <name type="synonym">Saccharomyces elongisporus</name>
    <dbReference type="NCBI Taxonomy" id="379508"/>
    <lineage>
        <taxon>Eukaryota</taxon>
        <taxon>Fungi</taxon>
        <taxon>Dikarya</taxon>
        <taxon>Ascomycota</taxon>
        <taxon>Saccharomycotina</taxon>
        <taxon>Pichiomycetes</taxon>
        <taxon>Debaryomycetaceae</taxon>
        <taxon>Candida/Lodderomyces clade</taxon>
        <taxon>Lodderomyces</taxon>
    </lineage>
</organism>
<keyword evidence="2" id="KW-1133">Transmembrane helix</keyword>
<proteinExistence type="predicted"/>
<dbReference type="VEuPathDB" id="FungiDB:LELG_01618"/>
<dbReference type="Proteomes" id="UP000001996">
    <property type="component" value="Unassembled WGS sequence"/>
</dbReference>
<evidence type="ECO:0000256" key="1">
    <source>
        <dbReference type="SAM" id="MobiDB-lite"/>
    </source>
</evidence>
<sequence length="169" mass="18902">MNGDNITGNEPWNELSSPESEFNLIDSGARNSRSRTQSTNPFRLDELENENTPALEKGTAIVEELDSHRCIIRALLFVGYAVTTILFYIIIYLHYFAVRFSYDEETAMSMLDGVFRAQERSIDNYHKRLKRAEEATAATAAAATTAETSTVSGFTGETLDHGGDPPHYR</sequence>
<dbReference type="InParanoid" id="A5DW82"/>
<name>A5DW82_LODEL</name>
<keyword evidence="4" id="KW-1185">Reference proteome</keyword>
<feature type="compositionally biased region" description="Basic and acidic residues" evidence="1">
    <location>
        <begin position="158"/>
        <end position="169"/>
    </location>
</feature>
<feature type="region of interest" description="Disordered" evidence="1">
    <location>
        <begin position="140"/>
        <end position="169"/>
    </location>
</feature>
<evidence type="ECO:0000256" key="2">
    <source>
        <dbReference type="SAM" id="Phobius"/>
    </source>
</evidence>
<protein>
    <submittedName>
        <fullName evidence="3">Uncharacterized protein</fullName>
    </submittedName>
</protein>
<dbReference type="GeneID" id="5233670"/>
<dbReference type="AlphaFoldDB" id="A5DW82"/>
<keyword evidence="2" id="KW-0812">Transmembrane</keyword>
<accession>A5DW82</accession>
<reference evidence="3 4" key="1">
    <citation type="journal article" date="2009" name="Nature">
        <title>Evolution of pathogenicity and sexual reproduction in eight Candida genomes.</title>
        <authorList>
            <person name="Butler G."/>
            <person name="Rasmussen M.D."/>
            <person name="Lin M.F."/>
            <person name="Santos M.A."/>
            <person name="Sakthikumar S."/>
            <person name="Munro C.A."/>
            <person name="Rheinbay E."/>
            <person name="Grabherr M."/>
            <person name="Forche A."/>
            <person name="Reedy J.L."/>
            <person name="Agrafioti I."/>
            <person name="Arnaud M.B."/>
            <person name="Bates S."/>
            <person name="Brown A.J."/>
            <person name="Brunke S."/>
            <person name="Costanzo M.C."/>
            <person name="Fitzpatrick D.A."/>
            <person name="de Groot P.W."/>
            <person name="Harris D."/>
            <person name="Hoyer L.L."/>
            <person name="Hube B."/>
            <person name="Klis F.M."/>
            <person name="Kodira C."/>
            <person name="Lennard N."/>
            <person name="Logue M.E."/>
            <person name="Martin R."/>
            <person name="Neiman A.M."/>
            <person name="Nikolaou E."/>
            <person name="Quail M.A."/>
            <person name="Quinn J."/>
            <person name="Santos M.C."/>
            <person name="Schmitzberger F.F."/>
            <person name="Sherlock G."/>
            <person name="Shah P."/>
            <person name="Silverstein K.A."/>
            <person name="Skrzypek M.S."/>
            <person name="Soll D."/>
            <person name="Staggs R."/>
            <person name="Stansfield I."/>
            <person name="Stumpf M.P."/>
            <person name="Sudbery P.E."/>
            <person name="Srikantha T."/>
            <person name="Zeng Q."/>
            <person name="Berman J."/>
            <person name="Berriman M."/>
            <person name="Heitman J."/>
            <person name="Gow N.A."/>
            <person name="Lorenz M.C."/>
            <person name="Birren B.W."/>
            <person name="Kellis M."/>
            <person name="Cuomo C.A."/>
        </authorList>
    </citation>
    <scope>NUCLEOTIDE SEQUENCE [LARGE SCALE GENOMIC DNA]</scope>
    <source>
        <strain evidence="4">ATCC 11503 / BCRC 21390 / CBS 2605 / JCM 1781 / NBRC 1676 / NRRL YB-4239</strain>
    </source>
</reference>
<gene>
    <name evidence="3" type="ORF">LELG_01618</name>
</gene>
<evidence type="ECO:0000313" key="4">
    <source>
        <dbReference type="Proteomes" id="UP000001996"/>
    </source>
</evidence>
<dbReference type="KEGG" id="lel:PVL30_001590"/>
<dbReference type="HOGENOM" id="CLU_1578811_0_0_1"/>
<dbReference type="EMBL" id="CH981525">
    <property type="protein sequence ID" value="EDK43440.1"/>
    <property type="molecule type" value="Genomic_DNA"/>
</dbReference>
<dbReference type="OrthoDB" id="4021927at2759"/>
<evidence type="ECO:0000313" key="3">
    <source>
        <dbReference type="EMBL" id="EDK43440.1"/>
    </source>
</evidence>
<keyword evidence="2" id="KW-0472">Membrane</keyword>